<name>A0A1G2LCF3_9BACT</name>
<dbReference type="GO" id="GO:0008295">
    <property type="term" value="P:spermidine biosynthetic process"/>
    <property type="evidence" value="ECO:0007669"/>
    <property type="project" value="UniProtKB-KW"/>
</dbReference>
<dbReference type="PANTHER" id="PTHR33866">
    <property type="entry name" value="S-ADENOSYLMETHIONINE DECARBOXYLASE PROENZYME"/>
    <property type="match status" value="1"/>
</dbReference>
<dbReference type="InterPro" id="IPR016067">
    <property type="entry name" value="S-AdoMet_deCO2ase_core"/>
</dbReference>
<evidence type="ECO:0000256" key="8">
    <source>
        <dbReference type="ARBA" id="ARBA00023270"/>
    </source>
</evidence>
<keyword evidence="6" id="KW-0865">Zymogen</keyword>
<dbReference type="STRING" id="1802280.A3B37_00270"/>
<dbReference type="Pfam" id="PF02675">
    <property type="entry name" value="AdoMet_dc"/>
    <property type="match status" value="1"/>
</dbReference>
<keyword evidence="9" id="KW-0670">Pyruvate</keyword>
<dbReference type="GO" id="GO:0004014">
    <property type="term" value="F:adenosylmethionine decarboxylase activity"/>
    <property type="evidence" value="ECO:0007669"/>
    <property type="project" value="InterPro"/>
</dbReference>
<keyword evidence="4" id="KW-0745">Spermidine biosynthesis</keyword>
<evidence type="ECO:0000256" key="5">
    <source>
        <dbReference type="ARBA" id="ARBA00023115"/>
    </source>
</evidence>
<organism evidence="10 11">
    <name type="scientific">Candidatus Sungbacteria bacterium RIFCSPLOWO2_01_FULL_59_16</name>
    <dbReference type="NCBI Taxonomy" id="1802280"/>
    <lineage>
        <taxon>Bacteria</taxon>
        <taxon>Candidatus Sungiibacteriota</taxon>
    </lineage>
</organism>
<accession>A0A1G2LCF3</accession>
<evidence type="ECO:0000256" key="3">
    <source>
        <dbReference type="ARBA" id="ARBA00022813"/>
    </source>
</evidence>
<dbReference type="SUPFAM" id="SSF56276">
    <property type="entry name" value="S-adenosylmethionine decarboxylase"/>
    <property type="match status" value="1"/>
</dbReference>
<dbReference type="Proteomes" id="UP000176705">
    <property type="component" value="Unassembled WGS sequence"/>
</dbReference>
<sequence>MKQHRPASPGPRKQTASHFGLHLTLDGYLCNPKTLGDMAHVSGALRELPERLGMRRLIPPYAIEVASNNRKDPGGLSGFVIIQDSHISVRAFPARRFVSIDVYSCRNFNTRLAVAYFRRTFGIRKVETNLVVRGREYPERDFR</sequence>
<evidence type="ECO:0000313" key="10">
    <source>
        <dbReference type="EMBL" id="OHA08521.1"/>
    </source>
</evidence>
<dbReference type="PANTHER" id="PTHR33866:SF2">
    <property type="entry name" value="S-ADENOSYLMETHIONINE DECARBOXYLASE PROENZYME"/>
    <property type="match status" value="1"/>
</dbReference>
<dbReference type="GO" id="GO:0005829">
    <property type="term" value="C:cytosol"/>
    <property type="evidence" value="ECO:0007669"/>
    <property type="project" value="TreeGrafter"/>
</dbReference>
<keyword evidence="8" id="KW-0704">Schiff base</keyword>
<evidence type="ECO:0008006" key="12">
    <source>
        <dbReference type="Google" id="ProtNLM"/>
    </source>
</evidence>
<reference evidence="10 11" key="1">
    <citation type="journal article" date="2016" name="Nat. Commun.">
        <title>Thousands of microbial genomes shed light on interconnected biogeochemical processes in an aquifer system.</title>
        <authorList>
            <person name="Anantharaman K."/>
            <person name="Brown C.T."/>
            <person name="Hug L.A."/>
            <person name="Sharon I."/>
            <person name="Castelle C.J."/>
            <person name="Probst A.J."/>
            <person name="Thomas B.C."/>
            <person name="Singh A."/>
            <person name="Wilkins M.J."/>
            <person name="Karaoz U."/>
            <person name="Brodie E.L."/>
            <person name="Williams K.H."/>
            <person name="Hubbard S.S."/>
            <person name="Banfield J.F."/>
        </authorList>
    </citation>
    <scope>NUCLEOTIDE SEQUENCE [LARGE SCALE GENOMIC DNA]</scope>
</reference>
<dbReference type="Gene3D" id="3.60.90.10">
    <property type="entry name" value="S-adenosylmethionine decarboxylase"/>
    <property type="match status" value="1"/>
</dbReference>
<evidence type="ECO:0000256" key="1">
    <source>
        <dbReference type="ARBA" id="ARBA00001928"/>
    </source>
</evidence>
<evidence type="ECO:0000256" key="4">
    <source>
        <dbReference type="ARBA" id="ARBA00023066"/>
    </source>
</evidence>
<gene>
    <name evidence="10" type="ORF">A3B37_00270</name>
</gene>
<evidence type="ECO:0000256" key="2">
    <source>
        <dbReference type="ARBA" id="ARBA00022793"/>
    </source>
</evidence>
<comment type="cofactor">
    <cofactor evidence="1">
        <name>pyruvate</name>
        <dbReference type="ChEBI" id="CHEBI:15361"/>
    </cofactor>
</comment>
<dbReference type="InterPro" id="IPR003826">
    <property type="entry name" value="AdoMetDC_fam_prok"/>
</dbReference>
<proteinExistence type="predicted"/>
<keyword evidence="3" id="KW-0068">Autocatalytic cleavage</keyword>
<keyword evidence="7" id="KW-0456">Lyase</keyword>
<keyword evidence="2" id="KW-0210">Decarboxylase</keyword>
<dbReference type="EMBL" id="MHQS01000015">
    <property type="protein sequence ID" value="OHA08521.1"/>
    <property type="molecule type" value="Genomic_DNA"/>
</dbReference>
<evidence type="ECO:0000313" key="11">
    <source>
        <dbReference type="Proteomes" id="UP000176705"/>
    </source>
</evidence>
<evidence type="ECO:0000256" key="7">
    <source>
        <dbReference type="ARBA" id="ARBA00023239"/>
    </source>
</evidence>
<evidence type="ECO:0000256" key="9">
    <source>
        <dbReference type="ARBA" id="ARBA00023317"/>
    </source>
</evidence>
<comment type="caution">
    <text evidence="10">The sequence shown here is derived from an EMBL/GenBank/DDBJ whole genome shotgun (WGS) entry which is preliminary data.</text>
</comment>
<protein>
    <recommendedName>
        <fullName evidence="12">S-adenosylmethionine decarboxylase proenzyme</fullName>
    </recommendedName>
</protein>
<keyword evidence="5" id="KW-0620">Polyamine biosynthesis</keyword>
<dbReference type="AlphaFoldDB" id="A0A1G2LCF3"/>
<evidence type="ECO:0000256" key="6">
    <source>
        <dbReference type="ARBA" id="ARBA00023145"/>
    </source>
</evidence>